<protein>
    <recommendedName>
        <fullName evidence="3">Lipoprotein</fullName>
    </recommendedName>
</protein>
<dbReference type="PROSITE" id="PS51257">
    <property type="entry name" value="PROKAR_LIPOPROTEIN"/>
    <property type="match status" value="1"/>
</dbReference>
<name>A0ABP7JMU3_9ACTN</name>
<gene>
    <name evidence="1" type="ORF">GCM10022207_08560</name>
</gene>
<reference evidence="2" key="1">
    <citation type="journal article" date="2019" name="Int. J. Syst. Evol. Microbiol.">
        <title>The Global Catalogue of Microorganisms (GCM) 10K type strain sequencing project: providing services to taxonomists for standard genome sequencing and annotation.</title>
        <authorList>
            <consortium name="The Broad Institute Genomics Platform"/>
            <consortium name="The Broad Institute Genome Sequencing Center for Infectious Disease"/>
            <person name="Wu L."/>
            <person name="Ma J."/>
        </authorList>
    </citation>
    <scope>NUCLEOTIDE SEQUENCE [LARGE SCALE GENOMIC DNA]</scope>
    <source>
        <strain evidence="2">JCM 16578</strain>
    </source>
</reference>
<keyword evidence="2" id="KW-1185">Reference proteome</keyword>
<evidence type="ECO:0000313" key="1">
    <source>
        <dbReference type="EMBL" id="GAA3849051.1"/>
    </source>
</evidence>
<comment type="caution">
    <text evidence="1">The sequence shown here is derived from an EMBL/GenBank/DDBJ whole genome shotgun (WGS) entry which is preliminary data.</text>
</comment>
<dbReference type="EMBL" id="BAAAZA010000002">
    <property type="protein sequence ID" value="GAA3849051.1"/>
    <property type="molecule type" value="Genomic_DNA"/>
</dbReference>
<dbReference type="Proteomes" id="UP001501563">
    <property type="component" value="Unassembled WGS sequence"/>
</dbReference>
<sequence>MIYDVGKEMRGVGTAVAVIVAAVALTACGGEERSGPEAKGGGRSAVAADPATVTPDAVQGDIRAAVAAGGFKSPRFIAEKELLSSCAAGAVVQAGTKPDLKAVAKVVAGLKNRGWRERGRRSFAANDAWGLEKQGWMLNFVAGTVSEDAVSFGPAERQGRAEPFEGLVFRGVGTCSDSSATASP</sequence>
<evidence type="ECO:0008006" key="3">
    <source>
        <dbReference type="Google" id="ProtNLM"/>
    </source>
</evidence>
<evidence type="ECO:0000313" key="2">
    <source>
        <dbReference type="Proteomes" id="UP001501563"/>
    </source>
</evidence>
<proteinExistence type="predicted"/>
<organism evidence="1 2">
    <name type="scientific">Streptomyces lannensis</name>
    <dbReference type="NCBI Taxonomy" id="766498"/>
    <lineage>
        <taxon>Bacteria</taxon>
        <taxon>Bacillati</taxon>
        <taxon>Actinomycetota</taxon>
        <taxon>Actinomycetes</taxon>
        <taxon>Kitasatosporales</taxon>
        <taxon>Streptomycetaceae</taxon>
        <taxon>Streptomyces</taxon>
    </lineage>
</organism>
<accession>A0ABP7JMU3</accession>